<evidence type="ECO:0000259" key="1">
    <source>
        <dbReference type="Pfam" id="PF14593"/>
    </source>
</evidence>
<dbReference type="Pfam" id="PF14593">
    <property type="entry name" value="PH_3"/>
    <property type="match status" value="1"/>
</dbReference>
<name>A0A7S3H2H6_9STRA</name>
<dbReference type="InterPro" id="IPR033931">
    <property type="entry name" value="PDK1-typ_PH"/>
</dbReference>
<organism evidence="2">
    <name type="scientific">Spumella elongata</name>
    <dbReference type="NCBI Taxonomy" id="89044"/>
    <lineage>
        <taxon>Eukaryota</taxon>
        <taxon>Sar</taxon>
        <taxon>Stramenopiles</taxon>
        <taxon>Ochrophyta</taxon>
        <taxon>Chrysophyceae</taxon>
        <taxon>Chromulinales</taxon>
        <taxon>Chromulinaceae</taxon>
        <taxon>Spumella</taxon>
    </lineage>
</organism>
<dbReference type="EMBL" id="HBIC01024565">
    <property type="protein sequence ID" value="CAE0283321.1"/>
    <property type="molecule type" value="Transcribed_RNA"/>
</dbReference>
<sequence length="231" mass="25526">MKLLKVNDTERLGAGDDSSTNSYAVLKAHPFFEPIAWGELEHKQAPFTPDASKFPSDEAMHDGSSDEWLMEGEATPIVTSTRHSLGGATSVTVNMDSIDVATPTNNAKWEVFLKAPERRVFTGLIYKRKGLFSKKRQLILTDHPRLLYVDPDTMEYKGEIPWTIDRPVKCHVKNAKEFDVVCSVTGRAYHISDPGGGASMWADLINAVLLENRHLSTVRPTSLAQSGVSLA</sequence>
<protein>
    <recommendedName>
        <fullName evidence="1">PDK1-type PH domain-containing protein</fullName>
    </recommendedName>
</protein>
<proteinExistence type="predicted"/>
<dbReference type="Gene3D" id="2.30.29.30">
    <property type="entry name" value="Pleckstrin-homology domain (PH domain)/Phosphotyrosine-binding domain (PTB)"/>
    <property type="match status" value="1"/>
</dbReference>
<feature type="domain" description="PDK1-type PH" evidence="1">
    <location>
        <begin position="108"/>
        <end position="210"/>
    </location>
</feature>
<accession>A0A7S3H2H6</accession>
<evidence type="ECO:0000313" key="2">
    <source>
        <dbReference type="EMBL" id="CAE0283321.1"/>
    </source>
</evidence>
<dbReference type="SUPFAM" id="SSF50729">
    <property type="entry name" value="PH domain-like"/>
    <property type="match status" value="1"/>
</dbReference>
<dbReference type="InterPro" id="IPR011993">
    <property type="entry name" value="PH-like_dom_sf"/>
</dbReference>
<gene>
    <name evidence="2" type="ORF">SELO1098_LOCUS12155</name>
</gene>
<reference evidence="2" key="1">
    <citation type="submission" date="2021-01" db="EMBL/GenBank/DDBJ databases">
        <authorList>
            <person name="Corre E."/>
            <person name="Pelletier E."/>
            <person name="Niang G."/>
            <person name="Scheremetjew M."/>
            <person name="Finn R."/>
            <person name="Kale V."/>
            <person name="Holt S."/>
            <person name="Cochrane G."/>
            <person name="Meng A."/>
            <person name="Brown T."/>
            <person name="Cohen L."/>
        </authorList>
    </citation>
    <scope>NUCLEOTIDE SEQUENCE</scope>
    <source>
        <strain evidence="2">CCAP 955/1</strain>
    </source>
</reference>
<dbReference type="AlphaFoldDB" id="A0A7S3H2H6"/>